<proteinExistence type="predicted"/>
<organism evidence="1 2">
    <name type="scientific">Streptomyces millisiae</name>
    <dbReference type="NCBI Taxonomy" id="3075542"/>
    <lineage>
        <taxon>Bacteria</taxon>
        <taxon>Bacillati</taxon>
        <taxon>Actinomycetota</taxon>
        <taxon>Actinomycetes</taxon>
        <taxon>Kitasatosporales</taxon>
        <taxon>Streptomycetaceae</taxon>
        <taxon>Streptomyces</taxon>
    </lineage>
</organism>
<dbReference type="RefSeq" id="WP_311601581.1">
    <property type="nucleotide sequence ID" value="NZ_JAVREM010000039.1"/>
</dbReference>
<dbReference type="EMBL" id="JAVREM010000039">
    <property type="protein sequence ID" value="MDT0321368.1"/>
    <property type="molecule type" value="Genomic_DNA"/>
</dbReference>
<evidence type="ECO:0000313" key="2">
    <source>
        <dbReference type="Proteomes" id="UP001183420"/>
    </source>
</evidence>
<gene>
    <name evidence="1" type="ORF">RNC47_23860</name>
</gene>
<protein>
    <submittedName>
        <fullName evidence="1">Uncharacterized protein</fullName>
    </submittedName>
</protein>
<evidence type="ECO:0000313" key="1">
    <source>
        <dbReference type="EMBL" id="MDT0321368.1"/>
    </source>
</evidence>
<reference evidence="2" key="1">
    <citation type="submission" date="2023-07" db="EMBL/GenBank/DDBJ databases">
        <title>30 novel species of actinomycetes from the DSMZ collection.</title>
        <authorList>
            <person name="Nouioui I."/>
        </authorList>
    </citation>
    <scope>NUCLEOTIDE SEQUENCE [LARGE SCALE GENOMIC DNA]</scope>
    <source>
        <strain evidence="2">DSM 44918</strain>
    </source>
</reference>
<dbReference type="Proteomes" id="UP001183420">
    <property type="component" value="Unassembled WGS sequence"/>
</dbReference>
<accession>A0ABU2LUV6</accession>
<sequence>MIEKAVFLVREAHASRETAVHALLEYFPGSAFEDRIRCVHEAWDIVHRGAPPVPVYSAHSEVSDARYFAAAHERHAFTD</sequence>
<name>A0ABU2LUV6_9ACTN</name>
<comment type="caution">
    <text evidence="1">The sequence shown here is derived from an EMBL/GenBank/DDBJ whole genome shotgun (WGS) entry which is preliminary data.</text>
</comment>
<keyword evidence="2" id="KW-1185">Reference proteome</keyword>